<comment type="caution">
    <text evidence="2">The sequence shown here is derived from an EMBL/GenBank/DDBJ whole genome shotgun (WGS) entry which is preliminary data.</text>
</comment>
<feature type="domain" description="Phage head morphogenesis" evidence="1">
    <location>
        <begin position="157"/>
        <end position="251"/>
    </location>
</feature>
<name>A0A7K0J5T8_9ACTN</name>
<evidence type="ECO:0000313" key="3">
    <source>
        <dbReference type="Proteomes" id="UP000466104"/>
    </source>
</evidence>
<organism evidence="2 3">
    <name type="scientific">Cutibacterium porci</name>
    <dbReference type="NCBI Taxonomy" id="2605781"/>
    <lineage>
        <taxon>Bacteria</taxon>
        <taxon>Bacillati</taxon>
        <taxon>Actinomycetota</taxon>
        <taxon>Actinomycetes</taxon>
        <taxon>Propionibacteriales</taxon>
        <taxon>Propionibacteriaceae</taxon>
        <taxon>Cutibacterium</taxon>
    </lineage>
</organism>
<dbReference type="RefSeq" id="WP_154562418.1">
    <property type="nucleotide sequence ID" value="NZ_VUMG01000002.1"/>
</dbReference>
<dbReference type="Proteomes" id="UP000466104">
    <property type="component" value="Unassembled WGS sequence"/>
</dbReference>
<dbReference type="EMBL" id="VUMG01000002">
    <property type="protein sequence ID" value="MSS45299.1"/>
    <property type="molecule type" value="Genomic_DNA"/>
</dbReference>
<dbReference type="AlphaFoldDB" id="A0A7K0J5T8"/>
<protein>
    <recommendedName>
        <fullName evidence="1">Phage head morphogenesis domain-containing protein</fullName>
    </recommendedName>
</protein>
<gene>
    <name evidence="2" type="ORF">FYJ43_04405</name>
</gene>
<sequence length="353" mass="39198">MTANQRTLAELLRQRRLIDRIQDEQTRRLASRWAATWDAIESELRTATLALAQLDDDEKVTAAIRSIKARDALAIASDGLTDCLAESNRTAAEISRRLIGQAASDQTALIATQLPPGYTVNLVSVDASQIDAIIRRTLQQITVRHWYLNASATDAMKHAIAVGVTLGRNPRQVAAHMVRAVQGNFEGGLARALVIARTEQLDAYRAAAHQTYTANRDVLSGWMWCATLTGRTCPSCLAQHGSIHPLDEPGPLDHHQGRCTGIPVTKPWAQLGVNDIPEPGTAIRPGDGVKWLKKQPEDVQERVMGPKRLAAWKAGNYPPQDWTVRKTHWSRDEHGRLRQDWRDSWHVGPIQND</sequence>
<keyword evidence="3" id="KW-1185">Reference proteome</keyword>
<evidence type="ECO:0000313" key="2">
    <source>
        <dbReference type="EMBL" id="MSS45299.1"/>
    </source>
</evidence>
<evidence type="ECO:0000259" key="1">
    <source>
        <dbReference type="Pfam" id="PF04233"/>
    </source>
</evidence>
<accession>A0A7K0J5T8</accession>
<reference evidence="2 3" key="1">
    <citation type="submission" date="2019-08" db="EMBL/GenBank/DDBJ databases">
        <title>In-depth cultivation of the pig gut microbiome towards novel bacterial diversity and tailored functional studies.</title>
        <authorList>
            <person name="Wylensek D."/>
            <person name="Hitch T.C.A."/>
            <person name="Clavel T."/>
        </authorList>
    </citation>
    <scope>NUCLEOTIDE SEQUENCE [LARGE SCALE GENOMIC DNA]</scope>
    <source>
        <strain evidence="2 3">WCA-380-WT-3A</strain>
    </source>
</reference>
<dbReference type="Pfam" id="PF04233">
    <property type="entry name" value="Phage_Mu_F"/>
    <property type="match status" value="1"/>
</dbReference>
<proteinExistence type="predicted"/>
<dbReference type="InterPro" id="IPR006528">
    <property type="entry name" value="Phage_head_morphogenesis_dom"/>
</dbReference>